<name>I4G9P0_MICAE</name>
<protein>
    <recommendedName>
        <fullName evidence="4">PEP-CTERM protein-sorting domain-containing protein</fullName>
    </recommendedName>
</protein>
<dbReference type="HOGENOM" id="CLU_692252_0_0_3"/>
<feature type="signal peptide" evidence="1">
    <location>
        <begin position="1"/>
        <end position="28"/>
    </location>
</feature>
<evidence type="ECO:0000256" key="1">
    <source>
        <dbReference type="SAM" id="SignalP"/>
    </source>
</evidence>
<dbReference type="NCBIfam" id="TIGR02595">
    <property type="entry name" value="PEP_CTERM"/>
    <property type="match status" value="1"/>
</dbReference>
<evidence type="ECO:0000313" key="2">
    <source>
        <dbReference type="EMBL" id="CCI04651.1"/>
    </source>
</evidence>
<evidence type="ECO:0008006" key="4">
    <source>
        <dbReference type="Google" id="ProtNLM"/>
    </source>
</evidence>
<dbReference type="AlphaFoldDB" id="I4G9P0"/>
<organism evidence="2 3">
    <name type="scientific">Microcystis aeruginosa PCC 9443</name>
    <dbReference type="NCBI Taxonomy" id="1160281"/>
    <lineage>
        <taxon>Bacteria</taxon>
        <taxon>Bacillati</taxon>
        <taxon>Cyanobacteriota</taxon>
        <taxon>Cyanophyceae</taxon>
        <taxon>Oscillatoriophycideae</taxon>
        <taxon>Chroococcales</taxon>
        <taxon>Microcystaceae</taxon>
        <taxon>Microcystis</taxon>
    </lineage>
</organism>
<proteinExistence type="predicted"/>
<evidence type="ECO:0000313" key="3">
    <source>
        <dbReference type="Proteomes" id="UP000003480"/>
    </source>
</evidence>
<feature type="chain" id="PRO_5003689702" description="PEP-CTERM protein-sorting domain-containing protein" evidence="1">
    <location>
        <begin position="29"/>
        <end position="398"/>
    </location>
</feature>
<dbReference type="InterPro" id="IPR013424">
    <property type="entry name" value="Ice-binding_C"/>
</dbReference>
<comment type="caution">
    <text evidence="2">The sequence shown here is derived from an EMBL/GenBank/DDBJ whole genome shotgun (WGS) entry which is preliminary data.</text>
</comment>
<reference evidence="2 3" key="1">
    <citation type="submission" date="2012-04" db="EMBL/GenBank/DDBJ databases">
        <authorList>
            <person name="Genoscope - CEA"/>
        </authorList>
    </citation>
    <scope>NUCLEOTIDE SEQUENCE [LARGE SCALE GENOMIC DNA]</scope>
    <source>
        <strain evidence="2 3">9443</strain>
    </source>
</reference>
<sequence length="398" mass="42269">MKNKMTSLAASFISVLAVSSAIAPRAYAGFVLTNNNDNSSFFSREYNYFFDNTVGQNPIMTGPPDRCPIGGTCWETKLQDGANPQGGRDLTATIQHIKGAGVPPIGPLFGYSFLNLQRPPNGILVKGLVQQKNHGDIDADITRTIVRLPAVGVGGPQAEVLLSGTHIRKGNPFQASLHNTTGRPLTVFIKPSYRSQDGTVVFGDELDPIVLDNNNSRKIPLPARPDLGELSDYAIRASGSGITETTLAFIGEVDGVLTELDLSAATSLFVGFDPFLVPSLNNQTLDLFVAVDLVQWLSNNPFTPGIGDTFDVANGVSSLLPGFLFSTSEISFVPGTGFVNNAPFNGQVSFNGLVIDGQVVVPEPTSTLSLLALGTLGAASTLKRQLKPSKSTEKETTK</sequence>
<gene>
    <name evidence="2" type="ORF">MICAC_5820006</name>
</gene>
<dbReference type="EMBL" id="CAIJ01000537">
    <property type="protein sequence ID" value="CCI04651.1"/>
    <property type="molecule type" value="Genomic_DNA"/>
</dbReference>
<keyword evidence="1" id="KW-0732">Signal</keyword>
<accession>I4G9P0</accession>
<dbReference type="Proteomes" id="UP000003480">
    <property type="component" value="Unassembled WGS sequence"/>
</dbReference>